<dbReference type="InterPro" id="IPR003594">
    <property type="entry name" value="HATPase_dom"/>
</dbReference>
<feature type="domain" description="Histidine kinase" evidence="9">
    <location>
        <begin position="129"/>
        <end position="343"/>
    </location>
</feature>
<name>A0A7V7QMU8_9FIRM</name>
<dbReference type="PROSITE" id="PS50109">
    <property type="entry name" value="HIS_KIN"/>
    <property type="match status" value="1"/>
</dbReference>
<evidence type="ECO:0000256" key="4">
    <source>
        <dbReference type="ARBA" id="ARBA00022553"/>
    </source>
</evidence>
<proteinExistence type="predicted"/>
<evidence type="ECO:0000256" key="7">
    <source>
        <dbReference type="ARBA" id="ARBA00023012"/>
    </source>
</evidence>
<evidence type="ECO:0000256" key="6">
    <source>
        <dbReference type="ARBA" id="ARBA00022777"/>
    </source>
</evidence>
<keyword evidence="8" id="KW-1133">Transmembrane helix</keyword>
<feature type="transmembrane region" description="Helical" evidence="8">
    <location>
        <begin position="39"/>
        <end position="61"/>
    </location>
</feature>
<evidence type="ECO:0000259" key="9">
    <source>
        <dbReference type="PROSITE" id="PS50109"/>
    </source>
</evidence>
<evidence type="ECO:0000313" key="10">
    <source>
        <dbReference type="EMBL" id="KAB1440056.1"/>
    </source>
</evidence>
<dbReference type="CDD" id="cd00075">
    <property type="entry name" value="HATPase"/>
    <property type="match status" value="1"/>
</dbReference>
<dbReference type="InterPro" id="IPR036097">
    <property type="entry name" value="HisK_dim/P_sf"/>
</dbReference>
<keyword evidence="6 10" id="KW-0418">Kinase</keyword>
<keyword evidence="4" id="KW-0597">Phosphoprotein</keyword>
<reference evidence="10 11" key="2">
    <citation type="submission" date="2020-02" db="EMBL/GenBank/DDBJ databases">
        <title>Candidatus Galacturonibacter soehngenii shows hetero-acetogenic catabolism of galacturonic acid but lacks a canonical carbon monoxide dehydrogenase/acetyl-CoA synthase complex.</title>
        <authorList>
            <person name="Diender M."/>
            <person name="Stouten G.R."/>
            <person name="Petersen J.F."/>
            <person name="Nielsen P.H."/>
            <person name="Dueholm M.S."/>
            <person name="Pronk J.T."/>
            <person name="Van Loosdrecht M.C.M."/>
        </authorList>
    </citation>
    <scope>NUCLEOTIDE SEQUENCE [LARGE SCALE GENOMIC DNA]</scope>
    <source>
        <strain evidence="10">GalUA</strain>
    </source>
</reference>
<evidence type="ECO:0000256" key="3">
    <source>
        <dbReference type="ARBA" id="ARBA00012438"/>
    </source>
</evidence>
<dbReference type="EMBL" id="WAGX01000004">
    <property type="protein sequence ID" value="KAB1440056.1"/>
    <property type="molecule type" value="Genomic_DNA"/>
</dbReference>
<dbReference type="GO" id="GO:0000155">
    <property type="term" value="F:phosphorelay sensor kinase activity"/>
    <property type="evidence" value="ECO:0007669"/>
    <property type="project" value="InterPro"/>
</dbReference>
<dbReference type="Pfam" id="PF02518">
    <property type="entry name" value="HATPase_c"/>
    <property type="match status" value="1"/>
</dbReference>
<dbReference type="Gene3D" id="3.30.565.10">
    <property type="entry name" value="Histidine kinase-like ATPase, C-terminal domain"/>
    <property type="match status" value="1"/>
</dbReference>
<dbReference type="InterPro" id="IPR003661">
    <property type="entry name" value="HisK_dim/P_dom"/>
</dbReference>
<dbReference type="FunFam" id="3.30.565.10:FF:000006">
    <property type="entry name" value="Sensor histidine kinase WalK"/>
    <property type="match status" value="1"/>
</dbReference>
<dbReference type="InterPro" id="IPR036890">
    <property type="entry name" value="HATPase_C_sf"/>
</dbReference>
<sequence length="345" mass="39368">MKIFANKDIKHFFLVLTVILLAFLLLTEGIVWLLYQKVFFWLLLLSLLTTIAIWGVSYWFFCRQNKIMENAVSQINAYLDGNENARIECDEEGELYRLFHSINSLAAILNAHAANELREKDFLKNTISDISHQLKTPLAALNIYNGLLQDEAEEMPVVKEFVTLSEQELDRIETLVQNLLKITKLDAGSIIIEKSMENIADIMRDIELHFAYRARQEQKEIVLSGSDNISLLCDRDWLIEGIDNIVKNALDHTEKGDKVCIEWKALSSAIQITVKDNGKGIHPEDLHHIFKRFYRSRFSKDKQGIGLGLPMAKAIIEAHSGTIEVDSELGKGTTFTMNFLIPTKL</sequence>
<dbReference type="GO" id="GO:0005886">
    <property type="term" value="C:plasma membrane"/>
    <property type="evidence" value="ECO:0007669"/>
    <property type="project" value="TreeGrafter"/>
</dbReference>
<dbReference type="InterPro" id="IPR004358">
    <property type="entry name" value="Sig_transdc_His_kin-like_C"/>
</dbReference>
<keyword evidence="11" id="KW-1185">Reference proteome</keyword>
<dbReference type="GO" id="GO:0016036">
    <property type="term" value="P:cellular response to phosphate starvation"/>
    <property type="evidence" value="ECO:0007669"/>
    <property type="project" value="TreeGrafter"/>
</dbReference>
<dbReference type="PRINTS" id="PR00344">
    <property type="entry name" value="BCTRLSENSOR"/>
</dbReference>
<evidence type="ECO:0000256" key="2">
    <source>
        <dbReference type="ARBA" id="ARBA00004370"/>
    </source>
</evidence>
<dbReference type="InterPro" id="IPR005467">
    <property type="entry name" value="His_kinase_dom"/>
</dbReference>
<dbReference type="CDD" id="cd00082">
    <property type="entry name" value="HisKA"/>
    <property type="match status" value="1"/>
</dbReference>
<keyword evidence="8" id="KW-0472">Membrane</keyword>
<dbReference type="Gene3D" id="1.10.287.130">
    <property type="match status" value="1"/>
</dbReference>
<comment type="subcellular location">
    <subcellularLocation>
        <location evidence="2">Membrane</location>
    </subcellularLocation>
</comment>
<accession>A0A7V7QMU8</accession>
<dbReference type="Proteomes" id="UP000461768">
    <property type="component" value="Unassembled WGS sequence"/>
</dbReference>
<dbReference type="SUPFAM" id="SSF55874">
    <property type="entry name" value="ATPase domain of HSP90 chaperone/DNA topoisomerase II/histidine kinase"/>
    <property type="match status" value="1"/>
</dbReference>
<evidence type="ECO:0000256" key="8">
    <source>
        <dbReference type="SAM" id="Phobius"/>
    </source>
</evidence>
<evidence type="ECO:0000256" key="5">
    <source>
        <dbReference type="ARBA" id="ARBA00022679"/>
    </source>
</evidence>
<dbReference type="AlphaFoldDB" id="A0A7V7QMU8"/>
<dbReference type="SUPFAM" id="SSF47384">
    <property type="entry name" value="Homodimeric domain of signal transducing histidine kinase"/>
    <property type="match status" value="1"/>
</dbReference>
<feature type="transmembrane region" description="Helical" evidence="8">
    <location>
        <begin position="12"/>
        <end position="33"/>
    </location>
</feature>
<protein>
    <recommendedName>
        <fullName evidence="3">histidine kinase</fullName>
        <ecNumber evidence="3">2.7.13.3</ecNumber>
    </recommendedName>
</protein>
<dbReference type="SMART" id="SM00387">
    <property type="entry name" value="HATPase_c"/>
    <property type="match status" value="1"/>
</dbReference>
<evidence type="ECO:0000256" key="1">
    <source>
        <dbReference type="ARBA" id="ARBA00000085"/>
    </source>
</evidence>
<dbReference type="GO" id="GO:0004721">
    <property type="term" value="F:phosphoprotein phosphatase activity"/>
    <property type="evidence" value="ECO:0007669"/>
    <property type="project" value="TreeGrafter"/>
</dbReference>
<dbReference type="Pfam" id="PF00512">
    <property type="entry name" value="HisKA"/>
    <property type="match status" value="1"/>
</dbReference>
<dbReference type="PANTHER" id="PTHR45453">
    <property type="entry name" value="PHOSPHATE REGULON SENSOR PROTEIN PHOR"/>
    <property type="match status" value="1"/>
</dbReference>
<dbReference type="EC" id="2.7.13.3" evidence="3"/>
<comment type="catalytic activity">
    <reaction evidence="1">
        <text>ATP + protein L-histidine = ADP + protein N-phospho-L-histidine.</text>
        <dbReference type="EC" id="2.7.13.3"/>
    </reaction>
</comment>
<evidence type="ECO:0000313" key="11">
    <source>
        <dbReference type="Proteomes" id="UP000461768"/>
    </source>
</evidence>
<dbReference type="InterPro" id="IPR050351">
    <property type="entry name" value="BphY/WalK/GraS-like"/>
</dbReference>
<organism evidence="10 11">
    <name type="scientific">Candidatus Galacturonatibacter soehngenii</name>
    <dbReference type="NCBI Taxonomy" id="2307010"/>
    <lineage>
        <taxon>Bacteria</taxon>
        <taxon>Bacillati</taxon>
        <taxon>Bacillota</taxon>
        <taxon>Clostridia</taxon>
        <taxon>Lachnospirales</taxon>
        <taxon>Lachnospiraceae</taxon>
        <taxon>Candidatus Galacturonatibacter</taxon>
    </lineage>
</organism>
<keyword evidence="7" id="KW-0902">Two-component regulatory system</keyword>
<dbReference type="PANTHER" id="PTHR45453:SF1">
    <property type="entry name" value="PHOSPHATE REGULON SENSOR PROTEIN PHOR"/>
    <property type="match status" value="1"/>
</dbReference>
<dbReference type="SMART" id="SM00388">
    <property type="entry name" value="HisKA"/>
    <property type="match status" value="1"/>
</dbReference>
<gene>
    <name evidence="10" type="ORF">F7O84_06665</name>
</gene>
<keyword evidence="8" id="KW-0812">Transmembrane</keyword>
<reference evidence="10 11" key="1">
    <citation type="submission" date="2019-09" db="EMBL/GenBank/DDBJ databases">
        <authorList>
            <person name="Valk L.C."/>
        </authorList>
    </citation>
    <scope>NUCLEOTIDE SEQUENCE [LARGE SCALE GENOMIC DNA]</scope>
    <source>
        <strain evidence="10">GalUA</strain>
    </source>
</reference>
<dbReference type="OrthoDB" id="9806130at2"/>
<keyword evidence="5" id="KW-0808">Transferase</keyword>
<comment type="caution">
    <text evidence="10">The sequence shown here is derived from an EMBL/GenBank/DDBJ whole genome shotgun (WGS) entry which is preliminary data.</text>
</comment>